<evidence type="ECO:0000313" key="6">
    <source>
        <dbReference type="EMBL" id="MFD1911062.1"/>
    </source>
</evidence>
<evidence type="ECO:0000313" key="7">
    <source>
        <dbReference type="Proteomes" id="UP001597353"/>
    </source>
</evidence>
<dbReference type="EMBL" id="JBHUGH010000002">
    <property type="protein sequence ID" value="MFD1911062.1"/>
    <property type="molecule type" value="Genomic_DNA"/>
</dbReference>
<dbReference type="SUPFAM" id="SSF46785">
    <property type="entry name" value="Winged helix' DNA-binding domain"/>
    <property type="match status" value="1"/>
</dbReference>
<evidence type="ECO:0000256" key="1">
    <source>
        <dbReference type="ARBA" id="ARBA00009437"/>
    </source>
</evidence>
<evidence type="ECO:0000256" key="2">
    <source>
        <dbReference type="ARBA" id="ARBA00023015"/>
    </source>
</evidence>
<evidence type="ECO:0000256" key="4">
    <source>
        <dbReference type="ARBA" id="ARBA00023163"/>
    </source>
</evidence>
<dbReference type="InterPro" id="IPR000847">
    <property type="entry name" value="LysR_HTH_N"/>
</dbReference>
<keyword evidence="7" id="KW-1185">Reference proteome</keyword>
<reference evidence="7" key="1">
    <citation type="journal article" date="2019" name="Int. J. Syst. Evol. Microbiol.">
        <title>The Global Catalogue of Microorganisms (GCM) 10K type strain sequencing project: providing services to taxonomists for standard genome sequencing and annotation.</title>
        <authorList>
            <consortium name="The Broad Institute Genomics Platform"/>
            <consortium name="The Broad Institute Genome Sequencing Center for Infectious Disease"/>
            <person name="Wu L."/>
            <person name="Ma J."/>
        </authorList>
    </citation>
    <scope>NUCLEOTIDE SEQUENCE [LARGE SCALE GENOMIC DNA]</scope>
    <source>
        <strain evidence="7">CGMCC 4.7242</strain>
    </source>
</reference>
<evidence type="ECO:0000256" key="3">
    <source>
        <dbReference type="ARBA" id="ARBA00023125"/>
    </source>
</evidence>
<dbReference type="InterPro" id="IPR005119">
    <property type="entry name" value="LysR_subst-bd"/>
</dbReference>
<dbReference type="Gene3D" id="1.10.10.10">
    <property type="entry name" value="Winged helix-like DNA-binding domain superfamily/Winged helix DNA-binding domain"/>
    <property type="match status" value="1"/>
</dbReference>
<feature type="domain" description="HTH lysR-type" evidence="5">
    <location>
        <begin position="12"/>
        <end position="63"/>
    </location>
</feature>
<dbReference type="PROSITE" id="PS50931">
    <property type="entry name" value="HTH_LYSR"/>
    <property type="match status" value="1"/>
</dbReference>
<keyword evidence="2" id="KW-0805">Transcription regulation</keyword>
<dbReference type="PANTHER" id="PTHR30419:SF2">
    <property type="entry name" value="LYSR FAMILY TRANSCRIPTIONAL REGULATOR"/>
    <property type="match status" value="1"/>
</dbReference>
<dbReference type="PANTHER" id="PTHR30419">
    <property type="entry name" value="HTH-TYPE TRANSCRIPTIONAL REGULATOR YBHD"/>
    <property type="match status" value="1"/>
</dbReference>
<dbReference type="Pfam" id="PF03466">
    <property type="entry name" value="LysR_substrate"/>
    <property type="match status" value="1"/>
</dbReference>
<sequence>MTVPSFDPVTARLVLALARDGSIARTAQTERIAPSAVSRRIAELEGRLGVVLFDRSAQGVRLTTAGNAYAETARIILQQIEDLDVLMSGFSAGRAGRLRLACTSSALSGLLPERLALFAQTYPGVTLDIREMYGTAALSALSDAEVDLAVLTDNHDFSPYEVLPVSSDDVWVIAAPDHPLAPRLAGGRPIPFADVVGHEMVGFHHSGALDRLLSDAAARAGQSMGERVNVETMSSLVRMVEAGFGIGFLRGTGLHLLGGTDVLGAPLAEDWARRSMVVAMRKMPFRSHAVTNFLGLLRDTPAPGADAKVSKRRI</sequence>
<dbReference type="Proteomes" id="UP001597353">
    <property type="component" value="Unassembled WGS sequence"/>
</dbReference>
<dbReference type="RefSeq" id="WP_390259169.1">
    <property type="nucleotide sequence ID" value="NZ_JBHUGH010000002.1"/>
</dbReference>
<evidence type="ECO:0000259" key="5">
    <source>
        <dbReference type="PROSITE" id="PS50931"/>
    </source>
</evidence>
<proteinExistence type="inferred from homology"/>
<name>A0ABW4S369_9RHOB</name>
<organism evidence="6 7">
    <name type="scientific">Halodurantibacterium flavum</name>
    <dbReference type="NCBI Taxonomy" id="1382802"/>
    <lineage>
        <taxon>Bacteria</taxon>
        <taxon>Pseudomonadati</taxon>
        <taxon>Pseudomonadota</taxon>
        <taxon>Alphaproteobacteria</taxon>
        <taxon>Rhodobacterales</taxon>
        <taxon>Paracoccaceae</taxon>
        <taxon>Halodurantibacterium</taxon>
    </lineage>
</organism>
<protein>
    <submittedName>
        <fullName evidence="6">LysR family transcriptional regulator</fullName>
    </submittedName>
</protein>
<dbReference type="InterPro" id="IPR036390">
    <property type="entry name" value="WH_DNA-bd_sf"/>
</dbReference>
<dbReference type="InterPro" id="IPR036388">
    <property type="entry name" value="WH-like_DNA-bd_sf"/>
</dbReference>
<keyword evidence="3" id="KW-0238">DNA-binding</keyword>
<comment type="caution">
    <text evidence="6">The sequence shown here is derived from an EMBL/GenBank/DDBJ whole genome shotgun (WGS) entry which is preliminary data.</text>
</comment>
<gene>
    <name evidence="6" type="ORF">ACFSGJ_02400</name>
</gene>
<dbReference type="Gene3D" id="3.40.190.10">
    <property type="entry name" value="Periplasmic binding protein-like II"/>
    <property type="match status" value="2"/>
</dbReference>
<accession>A0ABW4S369</accession>
<dbReference type="Pfam" id="PF00126">
    <property type="entry name" value="HTH_1"/>
    <property type="match status" value="1"/>
</dbReference>
<dbReference type="InterPro" id="IPR050950">
    <property type="entry name" value="HTH-type_LysR_regulators"/>
</dbReference>
<dbReference type="SUPFAM" id="SSF53850">
    <property type="entry name" value="Periplasmic binding protein-like II"/>
    <property type="match status" value="1"/>
</dbReference>
<comment type="similarity">
    <text evidence="1">Belongs to the LysR transcriptional regulatory family.</text>
</comment>
<keyword evidence="4" id="KW-0804">Transcription</keyword>